<evidence type="ECO:0000256" key="2">
    <source>
        <dbReference type="SAM" id="MobiDB-lite"/>
    </source>
</evidence>
<feature type="region of interest" description="Disordered" evidence="2">
    <location>
        <begin position="151"/>
        <end position="205"/>
    </location>
</feature>
<dbReference type="Proteomes" id="UP001054889">
    <property type="component" value="Unassembled WGS sequence"/>
</dbReference>
<feature type="domain" description="MYB-CC type transcription factor LHEQLE-containing" evidence="3">
    <location>
        <begin position="305"/>
        <end position="351"/>
    </location>
</feature>
<feature type="domain" description="MYB-CC type transcription factor LHEQLE-containing" evidence="3">
    <location>
        <begin position="61"/>
        <end position="106"/>
    </location>
</feature>
<dbReference type="EMBL" id="BQKI01000007">
    <property type="protein sequence ID" value="GJM99125.1"/>
    <property type="molecule type" value="Genomic_DNA"/>
</dbReference>
<dbReference type="PANTHER" id="PTHR31499:SF49">
    <property type="entry name" value="PROTEIN PHOSPHATE STARVATION RESPONSE 1-LIKE ISOFORM X1"/>
    <property type="match status" value="1"/>
</dbReference>
<keyword evidence="5" id="KW-1185">Reference proteome</keyword>
<dbReference type="Pfam" id="PF14379">
    <property type="entry name" value="Myb_CC_LHEQLE"/>
    <property type="match status" value="2"/>
</dbReference>
<dbReference type="InterPro" id="IPR046955">
    <property type="entry name" value="PHR1-like"/>
</dbReference>
<dbReference type="PANTHER" id="PTHR31499">
    <property type="entry name" value="MYB FAMILY TRANSCRIPTION FACTOR PHL11"/>
    <property type="match status" value="1"/>
</dbReference>
<gene>
    <name evidence="4" type="primary">ga16196</name>
    <name evidence="4" type="ORF">PR202_ga16196</name>
</gene>
<name>A0AAV5CLT4_ELECO</name>
<dbReference type="AlphaFoldDB" id="A0AAV5CLT4"/>
<feature type="compositionally biased region" description="Low complexity" evidence="2">
    <location>
        <begin position="151"/>
        <end position="171"/>
    </location>
</feature>
<feature type="compositionally biased region" description="Polar residues" evidence="2">
    <location>
        <begin position="196"/>
        <end position="205"/>
    </location>
</feature>
<keyword evidence="1" id="KW-0175">Coiled coil</keyword>
<evidence type="ECO:0000259" key="3">
    <source>
        <dbReference type="Pfam" id="PF14379"/>
    </source>
</evidence>
<evidence type="ECO:0000313" key="4">
    <source>
        <dbReference type="EMBL" id="GJM99125.1"/>
    </source>
</evidence>
<evidence type="ECO:0000313" key="5">
    <source>
        <dbReference type="Proteomes" id="UP001054889"/>
    </source>
</evidence>
<dbReference type="Gene3D" id="1.10.10.60">
    <property type="entry name" value="Homeodomain-like"/>
    <property type="match status" value="1"/>
</dbReference>
<feature type="compositionally biased region" description="Polar residues" evidence="2">
    <location>
        <begin position="425"/>
        <end position="438"/>
    </location>
</feature>
<protein>
    <recommendedName>
        <fullName evidence="3">MYB-CC type transcription factor LHEQLE-containing domain-containing protein</fullName>
    </recommendedName>
</protein>
<comment type="caution">
    <text evidence="4">The sequence shown here is derived from an EMBL/GenBank/DDBJ whole genome shotgun (WGS) entry which is preliminary data.</text>
</comment>
<accession>A0AAV5CLT4</accession>
<dbReference type="GO" id="GO:0003700">
    <property type="term" value="F:DNA-binding transcription factor activity"/>
    <property type="evidence" value="ECO:0007669"/>
    <property type="project" value="InterPro"/>
</dbReference>
<feature type="region of interest" description="Disordered" evidence="2">
    <location>
        <begin position="369"/>
        <end position="457"/>
    </location>
</feature>
<proteinExistence type="predicted"/>
<feature type="region of interest" description="Disordered" evidence="2">
    <location>
        <begin position="20"/>
        <end position="56"/>
    </location>
</feature>
<feature type="compositionally biased region" description="Basic and acidic residues" evidence="2">
    <location>
        <begin position="401"/>
        <end position="423"/>
    </location>
</feature>
<feature type="coiled-coil region" evidence="1">
    <location>
        <begin position="56"/>
        <end position="83"/>
    </location>
</feature>
<organism evidence="4 5">
    <name type="scientific">Eleusine coracana subsp. coracana</name>
    <dbReference type="NCBI Taxonomy" id="191504"/>
    <lineage>
        <taxon>Eukaryota</taxon>
        <taxon>Viridiplantae</taxon>
        <taxon>Streptophyta</taxon>
        <taxon>Embryophyta</taxon>
        <taxon>Tracheophyta</taxon>
        <taxon>Spermatophyta</taxon>
        <taxon>Magnoliopsida</taxon>
        <taxon>Liliopsida</taxon>
        <taxon>Poales</taxon>
        <taxon>Poaceae</taxon>
        <taxon>PACMAD clade</taxon>
        <taxon>Chloridoideae</taxon>
        <taxon>Cynodonteae</taxon>
        <taxon>Eleusininae</taxon>
        <taxon>Eleusine</taxon>
    </lineage>
</organism>
<feature type="compositionally biased region" description="Basic and acidic residues" evidence="2">
    <location>
        <begin position="24"/>
        <end position="33"/>
    </location>
</feature>
<sequence>MGVKGLTLFHLKSHLQKYRLGKQSGKEGSEQSKDASYLIDGQSGMSVSPRVPAQDVKESQEVKEALRAQMEVQRRLHEQVEVQKRVQIRMDALQKYIDTILENACKLVTEQFASSGFSISDHDLPELSPGGVMCGPNDTLSSSVFNQLSVSSIDSHSPGGKPSPSGIEGPPLLLQKSPELKRRPTRLSSPAALPPASQQGSSRSIRSVALALSPGRHLWSPPSPFPTPLRTSSVVAPDPRRRRSVPFRSWIGLLLFAGNSVTVFFFPAEKYRLAKYIPDSSTDGNKADNKDPGDLLAGLEESSGLQISEALKLQMEVQKRLHEQLEVQRQLQLRIEAQGKYLQKIIEEQQRITGVKSEMTVAGACVTVSSNEQFPDSERTEPSTPAPTSESPTQGASNRDNGARTEAPKSPCHDDSLSHHEPLTPDSNRQPGSPTASPNHDRAAKRQRSSGTEFLETDFPLARHVFESSSGSEFQQYSMSYSGH</sequence>
<dbReference type="InterPro" id="IPR025756">
    <property type="entry name" value="Myb_CC_LHEQLE"/>
</dbReference>
<reference evidence="4" key="2">
    <citation type="submission" date="2021-12" db="EMBL/GenBank/DDBJ databases">
        <title>Resequencing data analysis of finger millet.</title>
        <authorList>
            <person name="Hatakeyama M."/>
            <person name="Aluri S."/>
            <person name="Balachadran M.T."/>
            <person name="Sivarajan S.R."/>
            <person name="Poveda L."/>
            <person name="Shimizu-Inatsugi R."/>
            <person name="Schlapbach R."/>
            <person name="Sreeman S.M."/>
            <person name="Shimizu K.K."/>
        </authorList>
    </citation>
    <scope>NUCLEOTIDE SEQUENCE</scope>
</reference>
<evidence type="ECO:0000256" key="1">
    <source>
        <dbReference type="SAM" id="Coils"/>
    </source>
</evidence>
<reference evidence="4" key="1">
    <citation type="journal article" date="2018" name="DNA Res.">
        <title>Multiple hybrid de novo genome assembly of finger millet, an orphan allotetraploid crop.</title>
        <authorList>
            <person name="Hatakeyama M."/>
            <person name="Aluri S."/>
            <person name="Balachadran M.T."/>
            <person name="Sivarajan S.R."/>
            <person name="Patrignani A."/>
            <person name="Gruter S."/>
            <person name="Poveda L."/>
            <person name="Shimizu-Inatsugi R."/>
            <person name="Baeten J."/>
            <person name="Francoijs K.J."/>
            <person name="Nataraja K.N."/>
            <person name="Reddy Y.A.N."/>
            <person name="Phadnis S."/>
            <person name="Ravikumar R.L."/>
            <person name="Schlapbach R."/>
            <person name="Sreeman S.M."/>
            <person name="Shimizu K.K."/>
        </authorList>
    </citation>
    <scope>NUCLEOTIDE SEQUENCE</scope>
</reference>
<feature type="compositionally biased region" description="Low complexity" evidence="2">
    <location>
        <begin position="382"/>
        <end position="393"/>
    </location>
</feature>